<dbReference type="EMBL" id="CALTRL010002358">
    <property type="protein sequence ID" value="CAH7675534.1"/>
    <property type="molecule type" value="Genomic_DNA"/>
</dbReference>
<feature type="compositionally biased region" description="Polar residues" evidence="6">
    <location>
        <begin position="319"/>
        <end position="331"/>
    </location>
</feature>
<dbReference type="Pfam" id="PF00176">
    <property type="entry name" value="SNF2-rel_dom"/>
    <property type="match status" value="1"/>
</dbReference>
<reference evidence="9" key="1">
    <citation type="submission" date="2022-06" db="EMBL/GenBank/DDBJ databases">
        <authorList>
            <consortium name="SYNGENTA / RWTH Aachen University"/>
        </authorList>
    </citation>
    <scope>NUCLEOTIDE SEQUENCE</scope>
</reference>
<dbReference type="InterPro" id="IPR014001">
    <property type="entry name" value="Helicase_ATP-bd"/>
</dbReference>
<dbReference type="Gene3D" id="3.40.50.10810">
    <property type="entry name" value="Tandem AAA-ATPase domain"/>
    <property type="match status" value="1"/>
</dbReference>
<accession>A0AAV0AYL9</accession>
<dbReference type="SUPFAM" id="SSF52540">
    <property type="entry name" value="P-loop containing nucleoside triphosphate hydrolases"/>
    <property type="match status" value="2"/>
</dbReference>
<name>A0AAV0AYL9_PHAPC</name>
<keyword evidence="3 9" id="KW-0378">Hydrolase</keyword>
<feature type="compositionally biased region" description="Polar residues" evidence="6">
    <location>
        <begin position="237"/>
        <end position="250"/>
    </location>
</feature>
<feature type="compositionally biased region" description="Polar residues" evidence="6">
    <location>
        <begin position="210"/>
        <end position="220"/>
    </location>
</feature>
<comment type="subcellular location">
    <subcellularLocation>
        <location evidence="1">Nucleus</location>
    </subcellularLocation>
</comment>
<feature type="compositionally biased region" description="Polar residues" evidence="6">
    <location>
        <begin position="26"/>
        <end position="46"/>
    </location>
</feature>
<dbReference type="PROSITE" id="PS51194">
    <property type="entry name" value="HELICASE_CTER"/>
    <property type="match status" value="1"/>
</dbReference>
<dbReference type="SMART" id="SM00487">
    <property type="entry name" value="DEXDc"/>
    <property type="match status" value="1"/>
</dbReference>
<sequence length="1117" mass="127012">MKRSFSTIHTDIDQSKETQTKRRGSKFNQNILLQKRSNSDPSSSVVKISDGDKKSTKRNENSIDRIKSRPVNSDSETGSDGLKDFLKDLDMVKDIEDEDLFRLANRGKVRSKTYKPIRRKLDDDEGRDEEELDAETIKALKWRPKEGRPPEYMSATIAAQQKRVNPLIKLLGIKIKIIRSDDELDSSEDDLSKDEESSKSSMTSSLSSKINNEQSIQKPCSSPAKEKVRPNLIRSRSGGSKNEELSNNNFDFELQPLSKTVKKHQDNSSEKSEISTTEPKDNFPLSKKQSNLSVSSADNGFSTTEPEDHPQSNKKRSNHSISSVGSGLSTTESEDYHPSNKSKLNVSKLPTEKKFSTNGPKDHPPSNIKKSNFSILSTENELSTTESEDYPPLNVIKLSYPRIQAESKPNLEILDESQDLIGPLRLNESIELSSSTNKFLKPYQREGVNFFFKHFKEDRNGALLGDDMGLGKTIQVIAFLLAIMGKTGKPIDKGRRKNIINSNNKNLSSKHGNNVILEGINGEIESKRPFKPTMYGYTCLIICPNSLIENWARELDTWGYFEYAILSSTRTSSDLIKRFNSGVFDIIICGYDLARGLIDELFDLDFSLIVADEAHKLKNPKSAITCALQKFKTKIRFGLTGTPLQNDLFELHSLYDWVRPNCLGTATMFKAFVINPILQSQRSNASVYERNLGKERAHAFVNRCLPDLRLRRTKQEILKELPPRSDIVVLCPMTADQKLAYKNLSNDEDVLNMRKHAEPCPCEKKDDSGKRFLLGRCCDQGWSKRIFPCITAFMKVANHLALLYPNKQDKLEKYEKDQIFIRKMFPEDYSSRYYSFNCDNDPQLCGKWLVLKPLLEQWKKEGSKVIIFSKWTKMMDILSDWLEQYFPGFVRLDGKVPANERLIKVDEFQNDASKFIFLASTTSGGVGLNLTSANKVVIFDPSWNPSSDAQAMDRVVRIGQKRSVECLRLISKRSNEELIYHRQIYKKDLFDISNTGNAPLRKFQGVQGDKNNQGEIFGVENLFKDFFDESGFDDEENITGELKHAFVKMIQHQGQLEFEGEENDEVIFKTIEDLPESTKPSEEIIVKKGAKYIKTGEVIKNQSDPKTLKRSMSSNVK</sequence>
<dbReference type="PANTHER" id="PTHR45629:SF7">
    <property type="entry name" value="DNA EXCISION REPAIR PROTEIN ERCC-6-RELATED"/>
    <property type="match status" value="1"/>
</dbReference>
<dbReference type="GO" id="GO:0005524">
    <property type="term" value="F:ATP binding"/>
    <property type="evidence" value="ECO:0007669"/>
    <property type="project" value="InterPro"/>
</dbReference>
<dbReference type="AlphaFoldDB" id="A0AAV0AYL9"/>
<proteinExistence type="predicted"/>
<keyword evidence="2" id="KW-0547">Nucleotide-binding</keyword>
<dbReference type="InterPro" id="IPR038718">
    <property type="entry name" value="SNF2-like_sf"/>
</dbReference>
<evidence type="ECO:0000259" key="8">
    <source>
        <dbReference type="PROSITE" id="PS51194"/>
    </source>
</evidence>
<feature type="region of interest" description="Disordered" evidence="6">
    <location>
        <begin position="182"/>
        <end position="374"/>
    </location>
</feature>
<dbReference type="InterPro" id="IPR000330">
    <property type="entry name" value="SNF2_N"/>
</dbReference>
<dbReference type="Gene3D" id="3.40.50.300">
    <property type="entry name" value="P-loop containing nucleotide triphosphate hydrolases"/>
    <property type="match status" value="1"/>
</dbReference>
<feature type="domain" description="Helicase ATP-binding" evidence="7">
    <location>
        <begin position="453"/>
        <end position="661"/>
    </location>
</feature>
<keyword evidence="4" id="KW-0067">ATP-binding</keyword>
<feature type="domain" description="Helicase C-terminal" evidence="8">
    <location>
        <begin position="850"/>
        <end position="1001"/>
    </location>
</feature>
<dbReference type="Proteomes" id="UP001153365">
    <property type="component" value="Unassembled WGS sequence"/>
</dbReference>
<feature type="compositionally biased region" description="Basic and acidic residues" evidence="6">
    <location>
        <begin position="49"/>
        <end position="67"/>
    </location>
</feature>
<feature type="region of interest" description="Disordered" evidence="6">
    <location>
        <begin position="1"/>
        <end position="83"/>
    </location>
</feature>
<evidence type="ECO:0000256" key="4">
    <source>
        <dbReference type="ARBA" id="ARBA00022840"/>
    </source>
</evidence>
<dbReference type="CDD" id="cd18793">
    <property type="entry name" value="SF2_C_SNF"/>
    <property type="match status" value="1"/>
</dbReference>
<evidence type="ECO:0000313" key="9">
    <source>
        <dbReference type="EMBL" id="CAH7675534.1"/>
    </source>
</evidence>
<evidence type="ECO:0000256" key="2">
    <source>
        <dbReference type="ARBA" id="ARBA00022741"/>
    </source>
</evidence>
<evidence type="ECO:0000256" key="5">
    <source>
        <dbReference type="ARBA" id="ARBA00023242"/>
    </source>
</evidence>
<evidence type="ECO:0000313" key="10">
    <source>
        <dbReference type="Proteomes" id="UP001153365"/>
    </source>
</evidence>
<protein>
    <submittedName>
        <fullName evidence="9">P-loop containing nucleoside triphosphate hydrolase protein</fullName>
    </submittedName>
</protein>
<feature type="compositionally biased region" description="Acidic residues" evidence="6">
    <location>
        <begin position="182"/>
        <end position="193"/>
    </location>
</feature>
<gene>
    <name evidence="9" type="ORF">PPACK8108_LOCUS10551</name>
</gene>
<dbReference type="PROSITE" id="PS51192">
    <property type="entry name" value="HELICASE_ATP_BIND_1"/>
    <property type="match status" value="1"/>
</dbReference>
<dbReference type="SMART" id="SM00490">
    <property type="entry name" value="HELICc"/>
    <property type="match status" value="1"/>
</dbReference>
<keyword evidence="5" id="KW-0539">Nucleus</keyword>
<dbReference type="PANTHER" id="PTHR45629">
    <property type="entry name" value="SNF2/RAD54 FAMILY MEMBER"/>
    <property type="match status" value="1"/>
</dbReference>
<feature type="compositionally biased region" description="Polar residues" evidence="6">
    <location>
        <begin position="287"/>
        <end position="304"/>
    </location>
</feature>
<keyword evidence="10" id="KW-1185">Reference proteome</keyword>
<comment type="caution">
    <text evidence="9">The sequence shown here is derived from an EMBL/GenBank/DDBJ whole genome shotgun (WGS) entry which is preliminary data.</text>
</comment>
<dbReference type="Pfam" id="PF00271">
    <property type="entry name" value="Helicase_C"/>
    <property type="match status" value="1"/>
</dbReference>
<dbReference type="InterPro" id="IPR050496">
    <property type="entry name" value="SNF2_RAD54_helicase_repair"/>
</dbReference>
<organism evidence="9 10">
    <name type="scientific">Phakopsora pachyrhizi</name>
    <name type="common">Asian soybean rust disease fungus</name>
    <dbReference type="NCBI Taxonomy" id="170000"/>
    <lineage>
        <taxon>Eukaryota</taxon>
        <taxon>Fungi</taxon>
        <taxon>Dikarya</taxon>
        <taxon>Basidiomycota</taxon>
        <taxon>Pucciniomycotina</taxon>
        <taxon>Pucciniomycetes</taxon>
        <taxon>Pucciniales</taxon>
        <taxon>Phakopsoraceae</taxon>
        <taxon>Phakopsora</taxon>
    </lineage>
</organism>
<feature type="compositionally biased region" description="Basic and acidic residues" evidence="6">
    <location>
        <begin position="10"/>
        <end position="20"/>
    </location>
</feature>
<feature type="compositionally biased region" description="Low complexity" evidence="6">
    <location>
        <begin position="199"/>
        <end position="209"/>
    </location>
</feature>
<dbReference type="InterPro" id="IPR027417">
    <property type="entry name" value="P-loop_NTPase"/>
</dbReference>
<evidence type="ECO:0000256" key="6">
    <source>
        <dbReference type="SAM" id="MobiDB-lite"/>
    </source>
</evidence>
<dbReference type="GO" id="GO:0016787">
    <property type="term" value="F:hydrolase activity"/>
    <property type="evidence" value="ECO:0007669"/>
    <property type="project" value="UniProtKB-KW"/>
</dbReference>
<dbReference type="InterPro" id="IPR001650">
    <property type="entry name" value="Helicase_C-like"/>
</dbReference>
<evidence type="ECO:0000259" key="7">
    <source>
        <dbReference type="PROSITE" id="PS51192"/>
    </source>
</evidence>
<dbReference type="GO" id="GO:0005634">
    <property type="term" value="C:nucleus"/>
    <property type="evidence" value="ECO:0007669"/>
    <property type="project" value="UniProtKB-SubCell"/>
</dbReference>
<dbReference type="InterPro" id="IPR049730">
    <property type="entry name" value="SNF2/RAD54-like_C"/>
</dbReference>
<dbReference type="FunFam" id="3.40.50.10810:FF:000019">
    <property type="entry name" value="DNA excision repair protein ERCC-6-like 2 isoform X1"/>
    <property type="match status" value="1"/>
</dbReference>
<feature type="compositionally biased region" description="Basic and acidic residues" evidence="6">
    <location>
        <begin position="350"/>
        <end position="364"/>
    </location>
</feature>
<evidence type="ECO:0000256" key="3">
    <source>
        <dbReference type="ARBA" id="ARBA00022801"/>
    </source>
</evidence>
<feature type="compositionally biased region" description="Basic and acidic residues" evidence="6">
    <location>
        <begin position="263"/>
        <end position="281"/>
    </location>
</feature>
<evidence type="ECO:0000256" key="1">
    <source>
        <dbReference type="ARBA" id="ARBA00004123"/>
    </source>
</evidence>